<comment type="caution">
    <text evidence="2">The sequence shown here is derived from an EMBL/GenBank/DDBJ whole genome shotgun (WGS) entry which is preliminary data.</text>
</comment>
<gene>
    <name evidence="2" type="ORF">ACFONP_08865</name>
</gene>
<accession>A0ABV7MD62</accession>
<keyword evidence="3" id="KW-1185">Reference proteome</keyword>
<feature type="transmembrane region" description="Helical" evidence="1">
    <location>
        <begin position="93"/>
        <end position="111"/>
    </location>
</feature>
<reference evidence="3" key="1">
    <citation type="journal article" date="2019" name="Int. J. Syst. Evol. Microbiol.">
        <title>The Global Catalogue of Microorganisms (GCM) 10K type strain sequencing project: providing services to taxonomists for standard genome sequencing and annotation.</title>
        <authorList>
            <consortium name="The Broad Institute Genomics Platform"/>
            <consortium name="The Broad Institute Genome Sequencing Center for Infectious Disease"/>
            <person name="Wu L."/>
            <person name="Ma J."/>
        </authorList>
    </citation>
    <scope>NUCLEOTIDE SEQUENCE [LARGE SCALE GENOMIC DNA]</scope>
    <source>
        <strain evidence="3">KCTC 22245</strain>
    </source>
</reference>
<feature type="transmembrane region" description="Helical" evidence="1">
    <location>
        <begin position="117"/>
        <end position="134"/>
    </location>
</feature>
<protein>
    <recommendedName>
        <fullName evidence="4">DoxX family protein</fullName>
    </recommendedName>
</protein>
<evidence type="ECO:0000313" key="2">
    <source>
        <dbReference type="EMBL" id="MFC3302842.1"/>
    </source>
</evidence>
<keyword evidence="1" id="KW-0472">Membrane</keyword>
<organism evidence="2 3">
    <name type="scientific">Parvularcula lutaonensis</name>
    <dbReference type="NCBI Taxonomy" id="491923"/>
    <lineage>
        <taxon>Bacteria</taxon>
        <taxon>Pseudomonadati</taxon>
        <taxon>Pseudomonadota</taxon>
        <taxon>Alphaproteobacteria</taxon>
        <taxon>Parvularculales</taxon>
        <taxon>Parvularculaceae</taxon>
        <taxon>Parvularcula</taxon>
    </lineage>
</organism>
<keyword evidence="1" id="KW-1133">Transmembrane helix</keyword>
<name>A0ABV7MD62_9PROT</name>
<sequence>MRQVFYYLINIAFLVYGFARLVGSGLGFGQAARWFDTEVGRQAVDALRPGFAELSENAIVTLPMAGYLGWSLLMGVVLTVGSLLALFKARLGYILMASYFALFALMFVNYQIINVKLVHLTVGLALFAGLLLLSKRRSA</sequence>
<evidence type="ECO:0000313" key="3">
    <source>
        <dbReference type="Proteomes" id="UP001595607"/>
    </source>
</evidence>
<proteinExistence type="predicted"/>
<evidence type="ECO:0008006" key="4">
    <source>
        <dbReference type="Google" id="ProtNLM"/>
    </source>
</evidence>
<keyword evidence="1" id="KW-0812">Transmembrane</keyword>
<dbReference type="EMBL" id="JBHRVA010000002">
    <property type="protein sequence ID" value="MFC3302842.1"/>
    <property type="molecule type" value="Genomic_DNA"/>
</dbReference>
<dbReference type="Proteomes" id="UP001595607">
    <property type="component" value="Unassembled WGS sequence"/>
</dbReference>
<feature type="transmembrane region" description="Helical" evidence="1">
    <location>
        <begin position="67"/>
        <end position="86"/>
    </location>
</feature>
<dbReference type="RefSeq" id="WP_189571751.1">
    <property type="nucleotide sequence ID" value="NZ_BMXU01000001.1"/>
</dbReference>
<feature type="transmembrane region" description="Helical" evidence="1">
    <location>
        <begin position="7"/>
        <end position="28"/>
    </location>
</feature>
<evidence type="ECO:0000256" key="1">
    <source>
        <dbReference type="SAM" id="Phobius"/>
    </source>
</evidence>